<keyword evidence="2" id="KW-1185">Reference proteome</keyword>
<dbReference type="KEGG" id="luo:HHL09_05055"/>
<name>A0A858REB9_9BACT</name>
<dbReference type="EMBL" id="CP051774">
    <property type="protein sequence ID" value="QJE95167.1"/>
    <property type="molecule type" value="Genomic_DNA"/>
</dbReference>
<proteinExistence type="predicted"/>
<protein>
    <submittedName>
        <fullName evidence="1">Uncharacterized protein</fullName>
    </submittedName>
</protein>
<dbReference type="Proteomes" id="UP000501812">
    <property type="component" value="Chromosome"/>
</dbReference>
<organism evidence="1 2">
    <name type="scientific">Luteolibacter luteus</name>
    <dbReference type="NCBI Taxonomy" id="2728835"/>
    <lineage>
        <taxon>Bacteria</taxon>
        <taxon>Pseudomonadati</taxon>
        <taxon>Verrucomicrobiota</taxon>
        <taxon>Verrucomicrobiia</taxon>
        <taxon>Verrucomicrobiales</taxon>
        <taxon>Verrucomicrobiaceae</taxon>
        <taxon>Luteolibacter</taxon>
    </lineage>
</organism>
<dbReference type="AlphaFoldDB" id="A0A858REB9"/>
<reference evidence="1 2" key="1">
    <citation type="submission" date="2020-04" db="EMBL/GenBank/DDBJ databases">
        <title>Luteolibacter sp. G-1-1-1 isolated from soil.</title>
        <authorList>
            <person name="Dahal R.H."/>
        </authorList>
    </citation>
    <scope>NUCLEOTIDE SEQUENCE [LARGE SCALE GENOMIC DNA]</scope>
    <source>
        <strain evidence="1 2">G-1-1-1</strain>
    </source>
</reference>
<evidence type="ECO:0000313" key="2">
    <source>
        <dbReference type="Proteomes" id="UP000501812"/>
    </source>
</evidence>
<dbReference type="RefSeq" id="WP_169453388.1">
    <property type="nucleotide sequence ID" value="NZ_CP051774.1"/>
</dbReference>
<evidence type="ECO:0000313" key="1">
    <source>
        <dbReference type="EMBL" id="QJE95167.1"/>
    </source>
</evidence>
<gene>
    <name evidence="1" type="ORF">HHL09_05055</name>
</gene>
<accession>A0A858REB9</accession>
<sequence>MSAPTGGIPPHKPMKHPLLSLAFSLLVFGTLAHPAAAQTIENVDPGVPDNSFYADLPFETTIGGDLEQRAGFNYRTVEGFGPGRVYDFCADYYVGTAYQGLIYNVETGLGSNFGASQNDAIGALFSNSITGFDDLLNQYLAANGGSWDYNDELSDQYDALQGYAAGMQIALWEIIHDGTDNGLSIVQGPDGGDFRVDDIPTGSDPRAEAGYAKAEEFLANIRNSTWTNTGGVNFYYAVPTTPGEQDRLWVTVVPEPSSALLGAAGLLLVLRRRRA</sequence>